<proteinExistence type="predicted"/>
<evidence type="ECO:0000313" key="1">
    <source>
        <dbReference type="EMBL" id="CAB4140138.1"/>
    </source>
</evidence>
<protein>
    <submittedName>
        <fullName evidence="1">Uncharacterized protein</fullName>
    </submittedName>
</protein>
<gene>
    <name evidence="1" type="ORF">UFOVP405_18</name>
</gene>
<sequence>MPRYTEVNYTIDMERDWKIAFGPKGYAFAIKREDNSDVCTLHNGLTPQDKALARLISAAPDLLFALRDIWADEFVRSKLTYEQSIATMEALAKAEDWYKTEVSNA</sequence>
<accession>A0A6J5M0E1</accession>
<dbReference type="EMBL" id="LR796378">
    <property type="protein sequence ID" value="CAB4140138.1"/>
    <property type="molecule type" value="Genomic_DNA"/>
</dbReference>
<name>A0A6J5M0E1_9CAUD</name>
<reference evidence="1" key="1">
    <citation type="submission" date="2020-04" db="EMBL/GenBank/DDBJ databases">
        <authorList>
            <person name="Chiriac C."/>
            <person name="Salcher M."/>
            <person name="Ghai R."/>
            <person name="Kavagutti S V."/>
        </authorList>
    </citation>
    <scope>NUCLEOTIDE SEQUENCE</scope>
</reference>
<organism evidence="1">
    <name type="scientific">uncultured Caudovirales phage</name>
    <dbReference type="NCBI Taxonomy" id="2100421"/>
    <lineage>
        <taxon>Viruses</taxon>
        <taxon>Duplodnaviria</taxon>
        <taxon>Heunggongvirae</taxon>
        <taxon>Uroviricota</taxon>
        <taxon>Caudoviricetes</taxon>
        <taxon>Peduoviridae</taxon>
        <taxon>Maltschvirus</taxon>
        <taxon>Maltschvirus maltsch</taxon>
    </lineage>
</organism>